<evidence type="ECO:0000256" key="1">
    <source>
        <dbReference type="ARBA" id="ARBA00022763"/>
    </source>
</evidence>
<protein>
    <submittedName>
        <fullName evidence="3">DNA polymerase Y family protein</fullName>
    </submittedName>
</protein>
<dbReference type="Pfam" id="PF00817">
    <property type="entry name" value="IMS"/>
    <property type="match status" value="1"/>
</dbReference>
<dbReference type="KEGG" id="tcd:AAIA72_04035"/>
<dbReference type="GO" id="GO:0006281">
    <property type="term" value="P:DNA repair"/>
    <property type="evidence" value="ECO:0007669"/>
    <property type="project" value="InterPro"/>
</dbReference>
<dbReference type="CDD" id="cd03468">
    <property type="entry name" value="PolY_like"/>
    <property type="match status" value="1"/>
</dbReference>
<name>A0AB39UYY1_9GAMM</name>
<dbReference type="PANTHER" id="PTHR35369">
    <property type="entry name" value="BLR3025 PROTEIN-RELATED"/>
    <property type="match status" value="1"/>
</dbReference>
<feature type="domain" description="UmuC" evidence="2">
    <location>
        <begin position="24"/>
        <end position="125"/>
    </location>
</feature>
<dbReference type="RefSeq" id="WP_369602153.1">
    <property type="nucleotide sequence ID" value="NZ_CP154858.1"/>
</dbReference>
<sequence length="471" mass="53339">MQPDELYMALHFEEPVLDTWRHGMPELRTRPCVLADTVQRRVVAACPNSEALGIRPGLSLVSARSLADALVVLTASPQQRQQVMETLAEHALQFSDQVCVPEGTTLVMECASLLRLFGGLDSYWQQVAGYFRDMGYRLHPATGTTPAQAQVLAQQGMGLATTSAPALQQQARRLPVTALPLPDRTVENLLRTGLDTLEQLCAIPERELGRRFGPELLTLLRRLMAREREPLNVFEPPPHFDQYLELPEDIEHAQALLFPLRRLLAGLEQCLHLRACQVSRITLTLTLRRGSPMTLTLERPFGTHRAEHWLSLCQLRFERLVLPAPVRTVRLSTGDFQPRTAQTDDLFGPTSSPLTRIHQLIARLHTRLGNQRLHRLGRHADHRPERAGTLDGQLAKLPPDDSPRPLALLPHPMPVPHTRLQRLEGPERLVCGWWDHAPVQRDYYLARLDDGRLCWAFHTPSGHWFIHGWFS</sequence>
<gene>
    <name evidence="3" type="ORF">AAIA72_04035</name>
</gene>
<dbReference type="InterPro" id="IPR050356">
    <property type="entry name" value="SulA_CellDiv_inhibitor"/>
</dbReference>
<dbReference type="InterPro" id="IPR001126">
    <property type="entry name" value="UmuC"/>
</dbReference>
<dbReference type="InterPro" id="IPR043502">
    <property type="entry name" value="DNA/RNA_pol_sf"/>
</dbReference>
<keyword evidence="1" id="KW-0227">DNA damage</keyword>
<dbReference type="AlphaFoldDB" id="A0AB39UYY1"/>
<accession>A0AB39UYY1</accession>
<proteinExistence type="predicted"/>
<reference evidence="3" key="1">
    <citation type="submission" date="2024-05" db="EMBL/GenBank/DDBJ databases">
        <title>Genome sequencing of novel strain.</title>
        <authorList>
            <person name="Ganbat D."/>
            <person name="Ganbat S."/>
            <person name="Lee S.-J."/>
        </authorList>
    </citation>
    <scope>NUCLEOTIDE SEQUENCE</scope>
    <source>
        <strain evidence="3">SMD15-11</strain>
    </source>
</reference>
<dbReference type="SUPFAM" id="SSF56672">
    <property type="entry name" value="DNA/RNA polymerases"/>
    <property type="match status" value="1"/>
</dbReference>
<evidence type="ECO:0000259" key="2">
    <source>
        <dbReference type="Pfam" id="PF00817"/>
    </source>
</evidence>
<dbReference type="EMBL" id="CP154858">
    <property type="protein sequence ID" value="XDT73159.1"/>
    <property type="molecule type" value="Genomic_DNA"/>
</dbReference>
<evidence type="ECO:0000313" key="3">
    <source>
        <dbReference type="EMBL" id="XDT73159.1"/>
    </source>
</evidence>
<organism evidence="3">
    <name type="scientific">Thermohahella caldifontis</name>
    <dbReference type="NCBI Taxonomy" id="3142973"/>
    <lineage>
        <taxon>Bacteria</taxon>
        <taxon>Pseudomonadati</taxon>
        <taxon>Pseudomonadota</taxon>
        <taxon>Gammaproteobacteria</taxon>
        <taxon>Oceanospirillales</taxon>
        <taxon>Hahellaceae</taxon>
        <taxon>Thermohahella</taxon>
    </lineage>
</organism>
<dbReference type="PANTHER" id="PTHR35369:SF2">
    <property type="entry name" value="BLR3025 PROTEIN"/>
    <property type="match status" value="1"/>
</dbReference>